<dbReference type="AlphaFoldDB" id="A0A2G8K1T4"/>
<evidence type="ECO:0000256" key="5">
    <source>
        <dbReference type="SAM" id="Phobius"/>
    </source>
</evidence>
<dbReference type="CDD" id="cd00096">
    <property type="entry name" value="Ig"/>
    <property type="match status" value="1"/>
</dbReference>
<dbReference type="GO" id="GO:0098609">
    <property type="term" value="P:cell-cell adhesion"/>
    <property type="evidence" value="ECO:0007669"/>
    <property type="project" value="TreeGrafter"/>
</dbReference>
<dbReference type="OrthoDB" id="9998697at2759"/>
<dbReference type="PANTHER" id="PTHR44170:SF54">
    <property type="entry name" value="FI24025P1"/>
    <property type="match status" value="1"/>
</dbReference>
<feature type="compositionally biased region" description="Pro residues" evidence="4">
    <location>
        <begin position="774"/>
        <end position="788"/>
    </location>
</feature>
<feature type="transmembrane region" description="Helical" evidence="5">
    <location>
        <begin position="638"/>
        <end position="663"/>
    </location>
</feature>
<gene>
    <name evidence="7" type="ORF">BSL78_21175</name>
</gene>
<reference evidence="7 8" key="1">
    <citation type="journal article" date="2017" name="PLoS Biol.">
        <title>The sea cucumber genome provides insights into morphological evolution and visceral regeneration.</title>
        <authorList>
            <person name="Zhang X."/>
            <person name="Sun L."/>
            <person name="Yuan J."/>
            <person name="Sun Y."/>
            <person name="Gao Y."/>
            <person name="Zhang L."/>
            <person name="Li S."/>
            <person name="Dai H."/>
            <person name="Hamel J.F."/>
            <person name="Liu C."/>
            <person name="Yu Y."/>
            <person name="Liu S."/>
            <person name="Lin W."/>
            <person name="Guo K."/>
            <person name="Jin S."/>
            <person name="Xu P."/>
            <person name="Storey K.B."/>
            <person name="Huan P."/>
            <person name="Zhang T."/>
            <person name="Zhou Y."/>
            <person name="Zhang J."/>
            <person name="Lin C."/>
            <person name="Li X."/>
            <person name="Xing L."/>
            <person name="Huo D."/>
            <person name="Sun M."/>
            <person name="Wang L."/>
            <person name="Mercier A."/>
            <person name="Li F."/>
            <person name="Yang H."/>
            <person name="Xiang J."/>
        </authorList>
    </citation>
    <scope>NUCLEOTIDE SEQUENCE [LARGE SCALE GENOMIC DNA]</scope>
    <source>
        <strain evidence="7">Shaxun</strain>
        <tissue evidence="7">Muscle</tissue>
    </source>
</reference>
<dbReference type="InterPro" id="IPR003599">
    <property type="entry name" value="Ig_sub"/>
</dbReference>
<keyword evidence="8" id="KW-1185">Reference proteome</keyword>
<evidence type="ECO:0000256" key="3">
    <source>
        <dbReference type="ARBA" id="ARBA00023319"/>
    </source>
</evidence>
<comment type="caution">
    <text evidence="7">The sequence shown here is derived from an EMBL/GenBank/DDBJ whole genome shotgun (WGS) entry which is preliminary data.</text>
</comment>
<feature type="non-terminal residue" evidence="7">
    <location>
        <position position="1"/>
    </location>
</feature>
<feature type="domain" description="Ig-like" evidence="6">
    <location>
        <begin position="277"/>
        <end position="358"/>
    </location>
</feature>
<dbReference type="EMBL" id="MRZV01000972">
    <property type="protein sequence ID" value="PIK41962.1"/>
    <property type="molecule type" value="Genomic_DNA"/>
</dbReference>
<accession>A0A2G8K1T4</accession>
<dbReference type="FunFam" id="2.60.40.10:FF:000032">
    <property type="entry name" value="palladin isoform X1"/>
    <property type="match status" value="1"/>
</dbReference>
<dbReference type="InterPro" id="IPR003598">
    <property type="entry name" value="Ig_sub2"/>
</dbReference>
<dbReference type="SUPFAM" id="SSF48726">
    <property type="entry name" value="Immunoglobulin"/>
    <property type="match status" value="4"/>
</dbReference>
<keyword evidence="5" id="KW-1133">Transmembrane helix</keyword>
<evidence type="ECO:0000256" key="2">
    <source>
        <dbReference type="ARBA" id="ARBA00023157"/>
    </source>
</evidence>
<dbReference type="Pfam" id="PF13927">
    <property type="entry name" value="Ig_3"/>
    <property type="match status" value="4"/>
</dbReference>
<keyword evidence="3" id="KW-0393">Immunoglobulin domain</keyword>
<dbReference type="STRING" id="307972.A0A2G8K1T4"/>
<dbReference type="Proteomes" id="UP000230750">
    <property type="component" value="Unassembled WGS sequence"/>
</dbReference>
<feature type="compositionally biased region" description="Low complexity" evidence="4">
    <location>
        <begin position="886"/>
        <end position="897"/>
    </location>
</feature>
<feature type="region of interest" description="Disordered" evidence="4">
    <location>
        <begin position="772"/>
        <end position="803"/>
    </location>
</feature>
<keyword evidence="5" id="KW-0472">Membrane</keyword>
<dbReference type="PROSITE" id="PS50835">
    <property type="entry name" value="IG_LIKE"/>
    <property type="match status" value="5"/>
</dbReference>
<evidence type="ECO:0000313" key="7">
    <source>
        <dbReference type="EMBL" id="PIK41962.1"/>
    </source>
</evidence>
<feature type="region of interest" description="Disordered" evidence="4">
    <location>
        <begin position="864"/>
        <end position="927"/>
    </location>
</feature>
<evidence type="ECO:0000259" key="6">
    <source>
        <dbReference type="PROSITE" id="PS50835"/>
    </source>
</evidence>
<feature type="domain" description="Ig-like" evidence="6">
    <location>
        <begin position="456"/>
        <end position="549"/>
    </location>
</feature>
<feature type="domain" description="Ig-like" evidence="6">
    <location>
        <begin position="170"/>
        <end position="257"/>
    </location>
</feature>
<dbReference type="SMART" id="SM00409">
    <property type="entry name" value="IG"/>
    <property type="match status" value="5"/>
</dbReference>
<sequence>EQLFHRGSDRRISLSNNTYRLVSSLEDAQNYFFPNDDGVNQFVQCITYLQCFTSQQHVCWRPVNQRYKVRDLNLRPEFTKEPTSDIVKKGSRVKLKCSFQPKEGDVRWWFDGTLLTAQRLEQLQMSINNGHLMIESFKDEEDISHVGYYQCEVTTEVGTILSKLAYLQLPDIREFKQRLTLEVRAPQGGEAVIPCEAPESRPAALVTYLKNGVPLSSSSDHHLVLPSGHLHIIDINYEDSGNYSCRAENPVSRVMVSSPTAIPLKVETDIFQSNIQPIIVYTSGDSVQRGQTAMLECGCMGKPLPQVRWSRVDGEFPEHTSRHGSTLLIHDVAVKNAGIYRCTADNESEEGPSHEEVTLEVSKTPSIKKPPKDADVIPGETATFRCIVGRASNDDVRWFFNGHPLTQDVDKYAISDGELVVRSVTMSDLGMYQCFVQTPEGNVQAAARMKLSDGFPKIIGEPQATTAIEGELVTMLCEIHGSPLPTVGWTDGQGTQVISSERMKVTEEYKEDVFIARLMIVNVGQEDIGNYTCKARNRLGMARATASFDDDRDYVRTPIIGSDIREYIITKLEAEVSYDIKMTTFTKHRESDFSNVVIQSTLARVTEPPPIIIPKPITEDPFAVQPTASSGSGAKENVLYIILGVVLGGMMLLMTMFIVMCFWRSKHMRGEVTMMRYVPPDLQHTMYNNAQYPYEKTHNGSLPHFNEPNGVPGFKNRKSQSANQLMWTETRPLYTMPQDTLSNGGAVLPYKTVPSTVMHLYSPLTPCSEVEVAEPPPIAEKQPSPPNLSPTANGSIPSLCSMSHNSLGPRPVCRIKRCRIPDEEEMRISPLLVPSHGRPSCSGDDSETGSISLKLNMEGYIKPSSGLSIPSAHEDDRTSNCSRPRSSSNQSNASSHQSNHHSDSSNGSSHQSFPVSVHSNSSVVTDV</sequence>
<dbReference type="PANTHER" id="PTHR44170">
    <property type="entry name" value="PROTEIN SIDEKICK"/>
    <property type="match status" value="1"/>
</dbReference>
<proteinExistence type="predicted"/>
<feature type="compositionally biased region" description="Polar residues" evidence="4">
    <location>
        <begin position="913"/>
        <end position="927"/>
    </location>
</feature>
<dbReference type="InterPro" id="IPR036179">
    <property type="entry name" value="Ig-like_dom_sf"/>
</dbReference>
<keyword evidence="5" id="KW-0812">Transmembrane</keyword>
<dbReference type="SMART" id="SM00408">
    <property type="entry name" value="IGc2"/>
    <property type="match status" value="5"/>
</dbReference>
<dbReference type="Gene3D" id="2.60.40.10">
    <property type="entry name" value="Immunoglobulins"/>
    <property type="match status" value="5"/>
</dbReference>
<evidence type="ECO:0000313" key="8">
    <source>
        <dbReference type="Proteomes" id="UP000230750"/>
    </source>
</evidence>
<evidence type="ECO:0000256" key="4">
    <source>
        <dbReference type="SAM" id="MobiDB-lite"/>
    </source>
</evidence>
<dbReference type="InterPro" id="IPR013783">
    <property type="entry name" value="Ig-like_fold"/>
</dbReference>
<protein>
    <submittedName>
        <fullName evidence="7">Putative brother of CDO</fullName>
    </submittedName>
</protein>
<evidence type="ECO:0000256" key="1">
    <source>
        <dbReference type="ARBA" id="ARBA00022737"/>
    </source>
</evidence>
<dbReference type="Pfam" id="PF07679">
    <property type="entry name" value="I-set"/>
    <property type="match status" value="1"/>
</dbReference>
<dbReference type="InterPro" id="IPR013098">
    <property type="entry name" value="Ig_I-set"/>
</dbReference>
<feature type="compositionally biased region" description="Polar residues" evidence="4">
    <location>
        <begin position="789"/>
        <end position="803"/>
    </location>
</feature>
<keyword evidence="1" id="KW-0677">Repeat</keyword>
<name>A0A2G8K1T4_STIJA</name>
<feature type="domain" description="Ig-like" evidence="6">
    <location>
        <begin position="365"/>
        <end position="452"/>
    </location>
</feature>
<organism evidence="7 8">
    <name type="scientific">Stichopus japonicus</name>
    <name type="common">Sea cucumber</name>
    <dbReference type="NCBI Taxonomy" id="307972"/>
    <lineage>
        <taxon>Eukaryota</taxon>
        <taxon>Metazoa</taxon>
        <taxon>Echinodermata</taxon>
        <taxon>Eleutherozoa</taxon>
        <taxon>Echinozoa</taxon>
        <taxon>Holothuroidea</taxon>
        <taxon>Aspidochirotacea</taxon>
        <taxon>Aspidochirotida</taxon>
        <taxon>Stichopodidae</taxon>
        <taxon>Apostichopus</taxon>
    </lineage>
</organism>
<keyword evidence="2" id="KW-1015">Disulfide bond</keyword>
<feature type="domain" description="Ig-like" evidence="6">
    <location>
        <begin position="76"/>
        <end position="162"/>
    </location>
</feature>
<feature type="region of interest" description="Disordered" evidence="4">
    <location>
        <begin position="829"/>
        <end position="850"/>
    </location>
</feature>
<dbReference type="InterPro" id="IPR007110">
    <property type="entry name" value="Ig-like_dom"/>
</dbReference>